<dbReference type="InterPro" id="IPR011335">
    <property type="entry name" value="Restrct_endonuc-II-like"/>
</dbReference>
<keyword evidence="3" id="KW-0378">Hydrolase</keyword>
<proteinExistence type="predicted"/>
<dbReference type="GO" id="GO:0015074">
    <property type="term" value="P:DNA integration"/>
    <property type="evidence" value="ECO:0007669"/>
    <property type="project" value="InterPro"/>
</dbReference>
<dbReference type="SUPFAM" id="SSF52980">
    <property type="entry name" value="Restriction endonuclease-like"/>
    <property type="match status" value="1"/>
</dbReference>
<keyword evidence="3" id="KW-0540">Nuclease</keyword>
<dbReference type="GO" id="GO:0008833">
    <property type="term" value="F:deoxyribonuclease IV (phage-T4-induced) activity"/>
    <property type="evidence" value="ECO:0007669"/>
    <property type="project" value="InterPro"/>
</dbReference>
<dbReference type="EMBL" id="LR796625">
    <property type="protein sequence ID" value="CAB4155200.1"/>
    <property type="molecule type" value="Genomic_DNA"/>
</dbReference>
<evidence type="ECO:0000313" key="2">
    <source>
        <dbReference type="EMBL" id="CAB4171075.1"/>
    </source>
</evidence>
<sequence>MAKNHYHSSGNSKRAAALKYGYKSGLEHTVADQIKSYEYPLNYETETLNYIVPERKAKYTPDFVFTKRDGSLMYIETKGRWTSIDRLKMKHVLASNPGIDIRMVFQAPAQKISKASKTTYEMYALKLGIMHVAKKDIPAEWFAECLKDGEEPKTIKTFFK</sequence>
<keyword evidence="3" id="KW-0255">Endonuclease</keyword>
<dbReference type="Pfam" id="PF05367">
    <property type="entry name" value="Phage_endo_I"/>
    <property type="match status" value="1"/>
</dbReference>
<reference evidence="3" key="1">
    <citation type="submission" date="2020-05" db="EMBL/GenBank/DDBJ databases">
        <authorList>
            <person name="Chiriac C."/>
            <person name="Salcher M."/>
            <person name="Ghai R."/>
            <person name="Kavagutti S V."/>
        </authorList>
    </citation>
    <scope>NUCLEOTIDE SEQUENCE</scope>
</reference>
<dbReference type="EMBL" id="LR797270">
    <property type="protein sequence ID" value="CAB4197567.1"/>
    <property type="molecule type" value="Genomic_DNA"/>
</dbReference>
<dbReference type="Gene3D" id="3.40.91.30">
    <property type="match status" value="1"/>
</dbReference>
<evidence type="ECO:0000313" key="1">
    <source>
        <dbReference type="EMBL" id="CAB4155200.1"/>
    </source>
</evidence>
<protein>
    <submittedName>
        <fullName evidence="3">Endonuclease I</fullName>
    </submittedName>
</protein>
<dbReference type="EMBL" id="LR796859">
    <property type="protein sequence ID" value="CAB4171075.1"/>
    <property type="molecule type" value="Genomic_DNA"/>
</dbReference>
<dbReference type="CDD" id="cd22324">
    <property type="entry name" value="Endonuclease_I"/>
    <property type="match status" value="1"/>
</dbReference>
<organism evidence="3">
    <name type="scientific">uncultured Caudovirales phage</name>
    <dbReference type="NCBI Taxonomy" id="2100421"/>
    <lineage>
        <taxon>Viruses</taxon>
        <taxon>Duplodnaviria</taxon>
        <taxon>Heunggongvirae</taxon>
        <taxon>Uroviricota</taxon>
        <taxon>Caudoviricetes</taxon>
        <taxon>Peduoviridae</taxon>
        <taxon>Maltschvirus</taxon>
        <taxon>Maltschvirus maltsch</taxon>
    </lineage>
</organism>
<name>A0A6J5RTC6_9CAUD</name>
<dbReference type="InterPro" id="IPR008029">
    <property type="entry name" value="Phage_T7_Gp3_endoDNaseI"/>
</dbReference>
<accession>A0A6J5RTC6</accession>
<gene>
    <name evidence="3" type="ORF">UFOVP1307_19</name>
    <name evidence="1" type="ORF">UFOVP651_103</name>
    <name evidence="2" type="ORF">UFOVP902_182</name>
</gene>
<dbReference type="GO" id="GO:0016032">
    <property type="term" value="P:viral process"/>
    <property type="evidence" value="ECO:0007669"/>
    <property type="project" value="InterPro"/>
</dbReference>
<evidence type="ECO:0000313" key="3">
    <source>
        <dbReference type="EMBL" id="CAB4197567.1"/>
    </source>
</evidence>